<keyword evidence="3" id="KW-0624">Polysaccharide degradation</keyword>
<keyword evidence="6 10" id="KW-0378">Hydrolase</keyword>
<dbReference type="Pfam" id="PF07519">
    <property type="entry name" value="Tannase"/>
    <property type="match status" value="1"/>
</dbReference>
<comment type="similarity">
    <text evidence="1 10">Belongs to the tannase family.</text>
</comment>
<dbReference type="OrthoDB" id="3039123at2759"/>
<evidence type="ECO:0000256" key="7">
    <source>
        <dbReference type="ARBA" id="ARBA00022837"/>
    </source>
</evidence>
<evidence type="ECO:0000313" key="12">
    <source>
        <dbReference type="Proteomes" id="UP000676310"/>
    </source>
</evidence>
<dbReference type="InterPro" id="IPR029058">
    <property type="entry name" value="AB_hydrolase_fold"/>
</dbReference>
<reference evidence="11" key="1">
    <citation type="submission" date="2021-05" db="EMBL/GenBank/DDBJ databases">
        <authorList>
            <person name="Stam R."/>
        </authorList>
    </citation>
    <scope>NUCLEOTIDE SEQUENCE</scope>
    <source>
        <strain evidence="11">CS162</strain>
    </source>
</reference>
<evidence type="ECO:0000256" key="3">
    <source>
        <dbReference type="ARBA" id="ARBA00022651"/>
    </source>
</evidence>
<evidence type="ECO:0000256" key="2">
    <source>
        <dbReference type="ARBA" id="ARBA00022487"/>
    </source>
</evidence>
<evidence type="ECO:0000313" key="11">
    <source>
        <dbReference type="EMBL" id="CAG5139572.1"/>
    </source>
</evidence>
<dbReference type="RefSeq" id="XP_043164046.1">
    <property type="nucleotide sequence ID" value="XM_043308111.1"/>
</dbReference>
<protein>
    <recommendedName>
        <fullName evidence="10">Carboxylic ester hydrolase</fullName>
        <ecNumber evidence="10">3.1.1.-</ecNumber>
    </recommendedName>
</protein>
<evidence type="ECO:0000256" key="8">
    <source>
        <dbReference type="ARBA" id="ARBA00023157"/>
    </source>
</evidence>
<keyword evidence="2" id="KW-0719">Serine esterase</keyword>
<keyword evidence="8" id="KW-1015">Disulfide bond</keyword>
<dbReference type="InterPro" id="IPR011118">
    <property type="entry name" value="Tannase/feruloyl_esterase"/>
</dbReference>
<keyword evidence="3" id="KW-0858">Xylan degradation</keyword>
<proteinExistence type="inferred from homology"/>
<evidence type="ECO:0000256" key="6">
    <source>
        <dbReference type="ARBA" id="ARBA00022801"/>
    </source>
</evidence>
<keyword evidence="7" id="KW-0106">Calcium</keyword>
<comment type="catalytic activity">
    <reaction evidence="9">
        <text>feruloyl-polysaccharide + H2O = ferulate + polysaccharide.</text>
        <dbReference type="EC" id="3.1.1.73"/>
    </reaction>
</comment>
<feature type="chain" id="PRO_5035338778" description="Carboxylic ester hydrolase" evidence="10">
    <location>
        <begin position="22"/>
        <end position="510"/>
    </location>
</feature>
<dbReference type="PANTHER" id="PTHR33938">
    <property type="entry name" value="FERULOYL ESTERASE B-RELATED"/>
    <property type="match status" value="1"/>
</dbReference>
<dbReference type="GO" id="GO:0030600">
    <property type="term" value="F:feruloyl esterase activity"/>
    <property type="evidence" value="ECO:0007669"/>
    <property type="project" value="UniProtKB-EC"/>
</dbReference>
<dbReference type="PANTHER" id="PTHR33938:SF15">
    <property type="entry name" value="FERULOYL ESTERASE B-RELATED"/>
    <property type="match status" value="1"/>
</dbReference>
<keyword evidence="5 10" id="KW-0732">Signal</keyword>
<evidence type="ECO:0000256" key="1">
    <source>
        <dbReference type="ARBA" id="ARBA00006249"/>
    </source>
</evidence>
<dbReference type="GO" id="GO:0045493">
    <property type="term" value="P:xylan catabolic process"/>
    <property type="evidence" value="ECO:0007669"/>
    <property type="project" value="UniProtKB-KW"/>
</dbReference>
<comment type="caution">
    <text evidence="11">The sequence shown here is derived from an EMBL/GenBank/DDBJ whole genome shotgun (WGS) entry which is preliminary data.</text>
</comment>
<dbReference type="AlphaFoldDB" id="A0A8J2HTM7"/>
<evidence type="ECO:0000256" key="4">
    <source>
        <dbReference type="ARBA" id="ARBA00022723"/>
    </source>
</evidence>
<keyword evidence="3" id="KW-0119">Carbohydrate metabolism</keyword>
<gene>
    <name evidence="11" type="ORF">ALTATR162_LOCUS517</name>
</gene>
<dbReference type="GO" id="GO:0046872">
    <property type="term" value="F:metal ion binding"/>
    <property type="evidence" value="ECO:0007669"/>
    <property type="project" value="UniProtKB-KW"/>
</dbReference>
<feature type="signal peptide" evidence="10">
    <location>
        <begin position="1"/>
        <end position="21"/>
    </location>
</feature>
<evidence type="ECO:0000256" key="9">
    <source>
        <dbReference type="ARBA" id="ARBA00034075"/>
    </source>
</evidence>
<evidence type="ECO:0000256" key="5">
    <source>
        <dbReference type="ARBA" id="ARBA00022729"/>
    </source>
</evidence>
<keyword evidence="4" id="KW-0479">Metal-binding</keyword>
<evidence type="ECO:0000256" key="10">
    <source>
        <dbReference type="RuleBase" id="RU361238"/>
    </source>
</evidence>
<dbReference type="GeneID" id="67016918"/>
<name>A0A8J2HTM7_9PLEO</name>
<sequence>MVSVSFLLLGSALNVVSLGAADQPRAQDDFSPRCASLTAKLQISGGNVSFTEFVAAGTTLQFPQVDPSCTRPSQAVSANICRVGLNVKTSPTSSIRMEVWLPQNWTGRFLSTGNGGLGGCIQYEDLDYATSLGFASVGTNNGHEGMTGVAFLDNFGVIEDFAYRAVHTGVVIGKQVSETFYGKAHSKSYYLGCSTGGRQGFKAVQTFPNDSDGVVAGAPAFSFNNLTSWSSGFLPLTGTPESATFVPLAMWPVIHQDILAQCDMLDGVADGILESPYLCNYDPSGLLCASGQNDTCLTAAQVQTVRRTYAPLLDSDSSLIYPRLQPGAEATEAPFTLFTGRVFGSSDWFKYAILKDPSWDPMTLSLADMHLSSHLNLGDIDTWNGDLSPFKAKGGKLLHYHGLIDGVITSENSPRYYEHVSKTMGQSPAQLDDFYRFFRISGMSHCSGGPGASLIGNQARNSASLDPEENVLMAMVRWVEQDIAPEVVVGTRYRNGTASSGVDFKRRHCK</sequence>
<dbReference type="Proteomes" id="UP000676310">
    <property type="component" value="Unassembled WGS sequence"/>
</dbReference>
<dbReference type="EC" id="3.1.1.-" evidence="10"/>
<keyword evidence="12" id="KW-1185">Reference proteome</keyword>
<dbReference type="EMBL" id="CAJRGZ010000015">
    <property type="protein sequence ID" value="CAG5139572.1"/>
    <property type="molecule type" value="Genomic_DNA"/>
</dbReference>
<organism evidence="11 12">
    <name type="scientific">Alternaria atra</name>
    <dbReference type="NCBI Taxonomy" id="119953"/>
    <lineage>
        <taxon>Eukaryota</taxon>
        <taxon>Fungi</taxon>
        <taxon>Dikarya</taxon>
        <taxon>Ascomycota</taxon>
        <taxon>Pezizomycotina</taxon>
        <taxon>Dothideomycetes</taxon>
        <taxon>Pleosporomycetidae</taxon>
        <taxon>Pleosporales</taxon>
        <taxon>Pleosporineae</taxon>
        <taxon>Pleosporaceae</taxon>
        <taxon>Alternaria</taxon>
        <taxon>Alternaria sect. Ulocladioides</taxon>
    </lineage>
</organism>
<dbReference type="SUPFAM" id="SSF53474">
    <property type="entry name" value="alpha/beta-Hydrolases"/>
    <property type="match status" value="1"/>
</dbReference>
<accession>A0A8J2HTM7</accession>